<dbReference type="Gene3D" id="3.40.50.1470">
    <property type="entry name" value="Peptidyl-tRNA hydrolase"/>
    <property type="match status" value="1"/>
</dbReference>
<gene>
    <name evidence="1" type="ORF">Goari_014671</name>
</gene>
<dbReference type="PANTHER" id="PTHR17224:SF3">
    <property type="entry name" value="CHLOROPLASTIC GROUP IIB INTRON SPLICING FACILITATOR CRS2-B, CHLOROPLASTIC"/>
    <property type="match status" value="1"/>
</dbReference>
<dbReference type="InterPro" id="IPR036416">
    <property type="entry name" value="Pept_tRNA_hydro_sf"/>
</dbReference>
<proteinExistence type="predicted"/>
<name>A0A7J8XK34_GOSAI</name>
<dbReference type="SUPFAM" id="SSF53178">
    <property type="entry name" value="Peptidyl-tRNA hydrolase-like"/>
    <property type="match status" value="1"/>
</dbReference>
<dbReference type="EMBL" id="JABFAA010000007">
    <property type="protein sequence ID" value="MBA0687109.1"/>
    <property type="molecule type" value="Genomic_DNA"/>
</dbReference>
<dbReference type="Proteomes" id="UP000593577">
    <property type="component" value="Unassembled WGS sequence"/>
</dbReference>
<protein>
    <submittedName>
        <fullName evidence="1">Uncharacterized protein</fullName>
    </submittedName>
</protein>
<dbReference type="PANTHER" id="PTHR17224">
    <property type="entry name" value="PEPTIDYL-TRNA HYDROLASE"/>
    <property type="match status" value="1"/>
</dbReference>
<evidence type="ECO:0000313" key="1">
    <source>
        <dbReference type="EMBL" id="MBA0687109.1"/>
    </source>
</evidence>
<reference evidence="1 2" key="1">
    <citation type="journal article" date="2019" name="Genome Biol. Evol.">
        <title>Insights into the evolution of the New World diploid cottons (Gossypium, subgenus Houzingenia) based on genome sequencing.</title>
        <authorList>
            <person name="Grover C.E."/>
            <person name="Arick M.A. 2nd"/>
            <person name="Thrash A."/>
            <person name="Conover J.L."/>
            <person name="Sanders W.S."/>
            <person name="Peterson D.G."/>
            <person name="Frelichowski J.E."/>
            <person name="Scheffler J.A."/>
            <person name="Scheffler B.E."/>
            <person name="Wendel J.F."/>
        </authorList>
    </citation>
    <scope>NUCLEOTIDE SEQUENCE [LARGE SCALE GENOMIC DNA]</scope>
    <source>
        <strain evidence="1">185</strain>
        <tissue evidence="1">Leaf</tissue>
    </source>
</reference>
<comment type="caution">
    <text evidence="1">The sequence shown here is derived from an EMBL/GenBank/DDBJ whole genome shotgun (WGS) entry which is preliminary data.</text>
</comment>
<dbReference type="AlphaFoldDB" id="A0A7J8XK34"/>
<dbReference type="Pfam" id="PF01195">
    <property type="entry name" value="Pept_tRNA_hydro"/>
    <property type="match status" value="1"/>
</dbReference>
<organism evidence="1 2">
    <name type="scientific">Gossypium aridum</name>
    <name type="common">American cotton</name>
    <name type="synonym">Erioxylum aridum</name>
    <dbReference type="NCBI Taxonomy" id="34290"/>
    <lineage>
        <taxon>Eukaryota</taxon>
        <taxon>Viridiplantae</taxon>
        <taxon>Streptophyta</taxon>
        <taxon>Embryophyta</taxon>
        <taxon>Tracheophyta</taxon>
        <taxon>Spermatophyta</taxon>
        <taxon>Magnoliopsida</taxon>
        <taxon>eudicotyledons</taxon>
        <taxon>Gunneridae</taxon>
        <taxon>Pentapetalae</taxon>
        <taxon>rosids</taxon>
        <taxon>malvids</taxon>
        <taxon>Malvales</taxon>
        <taxon>Malvaceae</taxon>
        <taxon>Malvoideae</taxon>
        <taxon>Gossypium</taxon>
    </lineage>
</organism>
<keyword evidence="2" id="KW-1185">Reference proteome</keyword>
<dbReference type="InterPro" id="IPR001328">
    <property type="entry name" value="Pept_tRNA_hydro"/>
</dbReference>
<feature type="non-terminal residue" evidence="1">
    <location>
        <position position="89"/>
    </location>
</feature>
<evidence type="ECO:0000313" key="2">
    <source>
        <dbReference type="Proteomes" id="UP000593577"/>
    </source>
</evidence>
<dbReference type="GO" id="GO:0004045">
    <property type="term" value="F:peptidyl-tRNA hydrolase activity"/>
    <property type="evidence" value="ECO:0007669"/>
    <property type="project" value="InterPro"/>
</dbReference>
<sequence>MLSCCRVKSVMGHLDGNREFPLLYIGIGNPSGAMDMKAYLLQKFSPAERNQIDEALEQGVEAMRTLKLNGFNQKITRFNLGQKYKPLRQ</sequence>
<accession>A0A7J8XK34</accession>